<sequence length="160" mass="18212">NGKTMVEKELDPKTRDSIENCTLSNHMNKLRRRKTMASQGKGYLGTGATCSLIDMKGESSKGKERVELFCNVVFDKITLGVSKVERDMQALRKVKMDMGNSIMNFIESYKKMCITQNSIRVDMVEIKSLVLKLQGRVVKLEKGQKVKRYNLHLSSSDEEE</sequence>
<organism evidence="1 2">
    <name type="scientific">Taxus chinensis</name>
    <name type="common">Chinese yew</name>
    <name type="synonym">Taxus wallichiana var. chinensis</name>
    <dbReference type="NCBI Taxonomy" id="29808"/>
    <lineage>
        <taxon>Eukaryota</taxon>
        <taxon>Viridiplantae</taxon>
        <taxon>Streptophyta</taxon>
        <taxon>Embryophyta</taxon>
        <taxon>Tracheophyta</taxon>
        <taxon>Spermatophyta</taxon>
        <taxon>Pinopsida</taxon>
        <taxon>Pinidae</taxon>
        <taxon>Conifers II</taxon>
        <taxon>Cupressales</taxon>
        <taxon>Taxaceae</taxon>
        <taxon>Taxus</taxon>
    </lineage>
</organism>
<feature type="non-terminal residue" evidence="1">
    <location>
        <position position="1"/>
    </location>
</feature>
<evidence type="ECO:0000313" key="2">
    <source>
        <dbReference type="Proteomes" id="UP000824469"/>
    </source>
</evidence>
<gene>
    <name evidence="1" type="ORF">KI387_002232</name>
</gene>
<keyword evidence="2" id="KW-1185">Reference proteome</keyword>
<proteinExistence type="predicted"/>
<dbReference type="Proteomes" id="UP000824469">
    <property type="component" value="Unassembled WGS sequence"/>
</dbReference>
<accession>A0AA38LNG3</accession>
<dbReference type="AlphaFoldDB" id="A0AA38LNG3"/>
<dbReference type="EMBL" id="JAHRHJ020000001">
    <property type="protein sequence ID" value="KAH9330124.1"/>
    <property type="molecule type" value="Genomic_DNA"/>
</dbReference>
<reference evidence="1 2" key="1">
    <citation type="journal article" date="2021" name="Nat. Plants">
        <title>The Taxus genome provides insights into paclitaxel biosynthesis.</title>
        <authorList>
            <person name="Xiong X."/>
            <person name="Gou J."/>
            <person name="Liao Q."/>
            <person name="Li Y."/>
            <person name="Zhou Q."/>
            <person name="Bi G."/>
            <person name="Li C."/>
            <person name="Du R."/>
            <person name="Wang X."/>
            <person name="Sun T."/>
            <person name="Guo L."/>
            <person name="Liang H."/>
            <person name="Lu P."/>
            <person name="Wu Y."/>
            <person name="Zhang Z."/>
            <person name="Ro D.K."/>
            <person name="Shang Y."/>
            <person name="Huang S."/>
            <person name="Yan J."/>
        </authorList>
    </citation>
    <scope>NUCLEOTIDE SEQUENCE [LARGE SCALE GENOMIC DNA]</scope>
    <source>
        <strain evidence="1">Ta-2019</strain>
    </source>
</reference>
<evidence type="ECO:0000313" key="1">
    <source>
        <dbReference type="EMBL" id="KAH9330124.1"/>
    </source>
</evidence>
<comment type="caution">
    <text evidence="1">The sequence shown here is derived from an EMBL/GenBank/DDBJ whole genome shotgun (WGS) entry which is preliminary data.</text>
</comment>
<name>A0AA38LNG3_TAXCH</name>
<protein>
    <submittedName>
        <fullName evidence="1">Uncharacterized protein</fullName>
    </submittedName>
</protein>